<protein>
    <recommendedName>
        <fullName evidence="4 11">2-isopropylmalate synthase</fullName>
        <ecNumber evidence="3 11">2.3.3.13</ecNumber>
    </recommendedName>
    <alternativeName>
        <fullName evidence="11">Alpha-IPM synthase</fullName>
    </alternativeName>
    <alternativeName>
        <fullName evidence="11">Alpha-isopropylmalate synthase</fullName>
    </alternativeName>
</protein>
<accession>A0A1M5R8D8</accession>
<dbReference type="GO" id="GO:0005737">
    <property type="term" value="C:cytoplasm"/>
    <property type="evidence" value="ECO:0007669"/>
    <property type="project" value="UniProtKB-UniRule"/>
</dbReference>
<feature type="binding site" evidence="11">
    <location>
        <position position="235"/>
    </location>
    <ligand>
        <name>Mn(2+)</name>
        <dbReference type="ChEBI" id="CHEBI:29035"/>
    </ligand>
</feature>
<evidence type="ECO:0000256" key="8">
    <source>
        <dbReference type="ARBA" id="ARBA00022723"/>
    </source>
</evidence>
<evidence type="ECO:0000256" key="9">
    <source>
        <dbReference type="ARBA" id="ARBA00023211"/>
    </source>
</evidence>
<evidence type="ECO:0000256" key="1">
    <source>
        <dbReference type="ARBA" id="ARBA00004689"/>
    </source>
</evidence>
<feature type="binding site" evidence="11">
    <location>
        <position position="201"/>
    </location>
    <ligand>
        <name>Mn(2+)</name>
        <dbReference type="ChEBI" id="CHEBI:29035"/>
    </ligand>
</feature>
<dbReference type="InterPro" id="IPR000891">
    <property type="entry name" value="PYR_CT"/>
</dbReference>
<sequence>MIKIFDTTLRDGEQSPGCSMNLNEKIQMARQLERLGVDIIEAGFASSSPGDFKSVEELSKAIKNSTVASLARCVKNDIDVAYDAVKFAAKPRLHIFLATSEIHMKYKLQMSEEEVLEKVKKYVSYAKSKCDDIEFSAEDATRSDVEFLCKVFAVAIEAGATTINIPDTVGYITPNEYADIIKRVKEGTKGIENIDISVHCHNDLGLAVANSLSAIEAGATQVECTVNGIGERAGNTALEELVMALKTRRDYYKKDTNIVTEEIMNASNLLAQITGVKISPNKPIVGKNAFAHESGIHQHGVLKERTTYEIMDPKSIGLNKNSIVLGKHSGKHALKDKLNELGYEVTSDELEKLFIKFKELSDLKKTVFDEDIRAIMVRELQNVEDGYELVDYNAFTSDGKDSKTVIKVKKKDEIIEMVGSGKGPIDAAFDCMAKITGSEIKLKEFSIYSVTQGKDALGETIIKVENNGRTYAGKGISSDIIKSGILAYISAVNQFNGGEVSEDVI</sequence>
<dbReference type="AlphaFoldDB" id="A0A1M5R8D8"/>
<dbReference type="Proteomes" id="UP000184032">
    <property type="component" value="Unassembled WGS sequence"/>
</dbReference>
<dbReference type="NCBIfam" id="NF002086">
    <property type="entry name" value="PRK00915.1-3"/>
    <property type="match status" value="1"/>
</dbReference>
<dbReference type="Gene3D" id="3.20.20.70">
    <property type="entry name" value="Aldolase class I"/>
    <property type="match status" value="1"/>
</dbReference>
<feature type="region of interest" description="Regulatory domain" evidence="11">
    <location>
        <begin position="388"/>
        <end position="505"/>
    </location>
</feature>
<comment type="similarity">
    <text evidence="2 11">Belongs to the alpha-IPM synthase/homocitrate synthase family. LeuA type 1 subfamily.</text>
</comment>
<gene>
    <name evidence="11" type="primary">leuA</name>
    <name evidence="13" type="ORF">SAMN02745245_00853</name>
</gene>
<dbReference type="SUPFAM" id="SSF51569">
    <property type="entry name" value="Aldolase"/>
    <property type="match status" value="1"/>
</dbReference>
<dbReference type="SMART" id="SM00917">
    <property type="entry name" value="LeuA_dimer"/>
    <property type="match status" value="1"/>
</dbReference>
<dbReference type="InterPro" id="IPR054691">
    <property type="entry name" value="LeuA/HCS_post-cat"/>
</dbReference>
<reference evidence="13 14" key="1">
    <citation type="submission" date="2016-11" db="EMBL/GenBank/DDBJ databases">
        <authorList>
            <person name="Jaros S."/>
            <person name="Januszkiewicz K."/>
            <person name="Wedrychowicz H."/>
        </authorList>
    </citation>
    <scope>NUCLEOTIDE SEQUENCE [LARGE SCALE GENOMIC DNA]</scope>
    <source>
        <strain evidence="13 14">DSM 21120</strain>
    </source>
</reference>
<dbReference type="NCBIfam" id="TIGR00973">
    <property type="entry name" value="leuA_bact"/>
    <property type="match status" value="1"/>
</dbReference>
<dbReference type="GO" id="GO:0009098">
    <property type="term" value="P:L-leucine biosynthetic process"/>
    <property type="evidence" value="ECO:0007669"/>
    <property type="project" value="UniProtKB-UniRule"/>
</dbReference>
<dbReference type="InterPro" id="IPR013785">
    <property type="entry name" value="Aldolase_TIM"/>
</dbReference>
<dbReference type="PANTHER" id="PTHR10277:SF9">
    <property type="entry name" value="2-ISOPROPYLMALATE SYNTHASE 1, CHLOROPLASTIC-RELATED"/>
    <property type="match status" value="1"/>
</dbReference>
<dbReference type="CDD" id="cd07940">
    <property type="entry name" value="DRE_TIM_IPMS"/>
    <property type="match status" value="1"/>
</dbReference>
<dbReference type="InterPro" id="IPR013709">
    <property type="entry name" value="2-isopropylmalate_synth_dimer"/>
</dbReference>
<dbReference type="NCBIfam" id="NF002085">
    <property type="entry name" value="PRK00915.1-2"/>
    <property type="match status" value="1"/>
</dbReference>
<evidence type="ECO:0000256" key="7">
    <source>
        <dbReference type="ARBA" id="ARBA00022679"/>
    </source>
</evidence>
<evidence type="ECO:0000259" key="12">
    <source>
        <dbReference type="PROSITE" id="PS50991"/>
    </source>
</evidence>
<dbReference type="PROSITE" id="PS00816">
    <property type="entry name" value="AIPM_HOMOCIT_SYNTH_2"/>
    <property type="match status" value="1"/>
</dbReference>
<evidence type="ECO:0000256" key="3">
    <source>
        <dbReference type="ARBA" id="ARBA00012973"/>
    </source>
</evidence>
<keyword evidence="6 11" id="KW-0028">Amino-acid biosynthesis</keyword>
<comment type="subunit">
    <text evidence="11">Homodimer.</text>
</comment>
<comment type="function">
    <text evidence="11">Catalyzes the condensation of the acetyl group of acetyl-CoA with 3-methyl-2-oxobutanoate (2-ketoisovalerate) to form 3-carboxy-3-hydroxy-4-methylpentanoate (2-isopropylmalate).</text>
</comment>
<evidence type="ECO:0000256" key="4">
    <source>
        <dbReference type="ARBA" id="ARBA00018198"/>
    </source>
</evidence>
<keyword evidence="5 11" id="KW-0432">Leucine biosynthesis</keyword>
<dbReference type="Gene3D" id="3.30.160.270">
    <property type="match status" value="1"/>
</dbReference>
<dbReference type="HAMAP" id="MF_01025">
    <property type="entry name" value="LeuA_type1"/>
    <property type="match status" value="1"/>
</dbReference>
<comment type="cofactor">
    <cofactor evidence="11">
        <name>Mn(2+)</name>
        <dbReference type="ChEBI" id="CHEBI:29035"/>
    </cofactor>
</comment>
<name>A0A1M5R8D8_9FIRM</name>
<dbReference type="PROSITE" id="PS50991">
    <property type="entry name" value="PYR_CT"/>
    <property type="match status" value="1"/>
</dbReference>
<dbReference type="Pfam" id="PF22617">
    <property type="entry name" value="HCS_D2"/>
    <property type="match status" value="1"/>
</dbReference>
<dbReference type="STRING" id="1120995.SAMN02745245_00853"/>
<evidence type="ECO:0000256" key="2">
    <source>
        <dbReference type="ARBA" id="ARBA00009396"/>
    </source>
</evidence>
<dbReference type="GO" id="GO:0030145">
    <property type="term" value="F:manganese ion binding"/>
    <property type="evidence" value="ECO:0007669"/>
    <property type="project" value="UniProtKB-UniRule"/>
</dbReference>
<dbReference type="RefSeq" id="WP_073184068.1">
    <property type="nucleotide sequence ID" value="NZ_FQXI01000004.1"/>
</dbReference>
<keyword evidence="9 11" id="KW-0464">Manganese</keyword>
<dbReference type="InterPro" id="IPR002034">
    <property type="entry name" value="AIPM/Hcit_synth_CS"/>
</dbReference>
<dbReference type="SUPFAM" id="SSF110921">
    <property type="entry name" value="2-isopropylmalate synthase LeuA, allosteric (dimerisation) domain"/>
    <property type="match status" value="1"/>
</dbReference>
<keyword evidence="7 11" id="KW-0808">Transferase</keyword>
<evidence type="ECO:0000256" key="10">
    <source>
        <dbReference type="ARBA" id="ARBA00023304"/>
    </source>
</evidence>
<evidence type="ECO:0000256" key="6">
    <source>
        <dbReference type="ARBA" id="ARBA00022605"/>
    </source>
</evidence>
<dbReference type="InterPro" id="IPR005671">
    <property type="entry name" value="LeuA_bact_synth"/>
</dbReference>
<dbReference type="GO" id="GO:0003852">
    <property type="term" value="F:2-isopropylmalate synthase activity"/>
    <property type="evidence" value="ECO:0007669"/>
    <property type="project" value="UniProtKB-UniRule"/>
</dbReference>
<organism evidence="13 14">
    <name type="scientific">Anaerosphaera aminiphila DSM 21120</name>
    <dbReference type="NCBI Taxonomy" id="1120995"/>
    <lineage>
        <taxon>Bacteria</taxon>
        <taxon>Bacillati</taxon>
        <taxon>Bacillota</taxon>
        <taxon>Tissierellia</taxon>
        <taxon>Tissierellales</taxon>
        <taxon>Peptoniphilaceae</taxon>
        <taxon>Anaerosphaera</taxon>
    </lineage>
</organism>
<dbReference type="Pfam" id="PF08502">
    <property type="entry name" value="LeuA_dimer"/>
    <property type="match status" value="1"/>
</dbReference>
<dbReference type="EMBL" id="FQXI01000004">
    <property type="protein sequence ID" value="SHH22340.1"/>
    <property type="molecule type" value="Genomic_DNA"/>
</dbReference>
<dbReference type="GO" id="GO:0003985">
    <property type="term" value="F:acetyl-CoA C-acetyltransferase activity"/>
    <property type="evidence" value="ECO:0007669"/>
    <property type="project" value="UniProtKB-UniRule"/>
</dbReference>
<dbReference type="PANTHER" id="PTHR10277">
    <property type="entry name" value="HOMOCITRATE SYNTHASE-RELATED"/>
    <property type="match status" value="1"/>
</dbReference>
<dbReference type="InterPro" id="IPR036230">
    <property type="entry name" value="LeuA_allosteric_dom_sf"/>
</dbReference>
<evidence type="ECO:0000313" key="13">
    <source>
        <dbReference type="EMBL" id="SHH22340.1"/>
    </source>
</evidence>
<dbReference type="FunFam" id="3.20.20.70:FF:000010">
    <property type="entry name" value="2-isopropylmalate synthase"/>
    <property type="match status" value="1"/>
</dbReference>
<keyword evidence="8 11" id="KW-0479">Metal-binding</keyword>
<keyword evidence="10 11" id="KW-0100">Branched-chain amino acid biosynthesis</keyword>
<evidence type="ECO:0000313" key="14">
    <source>
        <dbReference type="Proteomes" id="UP000184032"/>
    </source>
</evidence>
<evidence type="ECO:0000256" key="5">
    <source>
        <dbReference type="ARBA" id="ARBA00022430"/>
    </source>
</evidence>
<keyword evidence="11" id="KW-0963">Cytoplasm</keyword>
<comment type="pathway">
    <text evidence="1 11">Amino-acid biosynthesis; L-leucine biosynthesis; L-leucine from 3-methyl-2-oxobutanoate: step 1/4.</text>
</comment>
<dbReference type="FunFam" id="1.10.238.260:FF:000001">
    <property type="entry name" value="2-isopropylmalate synthase"/>
    <property type="match status" value="1"/>
</dbReference>
<feature type="domain" description="Pyruvate carboxyltransferase" evidence="12">
    <location>
        <begin position="2"/>
        <end position="264"/>
    </location>
</feature>
<comment type="catalytic activity">
    <reaction evidence="11">
        <text>3-methyl-2-oxobutanoate + acetyl-CoA + H2O = (2S)-2-isopropylmalate + CoA + H(+)</text>
        <dbReference type="Rhea" id="RHEA:21524"/>
        <dbReference type="ChEBI" id="CHEBI:1178"/>
        <dbReference type="ChEBI" id="CHEBI:11851"/>
        <dbReference type="ChEBI" id="CHEBI:15377"/>
        <dbReference type="ChEBI" id="CHEBI:15378"/>
        <dbReference type="ChEBI" id="CHEBI:57287"/>
        <dbReference type="ChEBI" id="CHEBI:57288"/>
        <dbReference type="EC" id="2.3.3.13"/>
    </reaction>
</comment>
<dbReference type="EC" id="2.3.3.13" evidence="3 11"/>
<dbReference type="UniPathway" id="UPA00048">
    <property type="reaction ID" value="UER00070"/>
</dbReference>
<dbReference type="InterPro" id="IPR050073">
    <property type="entry name" value="2-IPM_HCS-like"/>
</dbReference>
<dbReference type="Gene3D" id="1.10.238.260">
    <property type="match status" value="1"/>
</dbReference>
<dbReference type="PROSITE" id="PS00815">
    <property type="entry name" value="AIPM_HOMOCIT_SYNTH_1"/>
    <property type="match status" value="1"/>
</dbReference>
<proteinExistence type="inferred from homology"/>
<evidence type="ECO:0000256" key="11">
    <source>
        <dbReference type="HAMAP-Rule" id="MF_01025"/>
    </source>
</evidence>
<dbReference type="Pfam" id="PF00682">
    <property type="entry name" value="HMGL-like"/>
    <property type="match status" value="1"/>
</dbReference>
<dbReference type="OrthoDB" id="9804858at2"/>
<feature type="binding site" evidence="11">
    <location>
        <position position="11"/>
    </location>
    <ligand>
        <name>Mn(2+)</name>
        <dbReference type="ChEBI" id="CHEBI:29035"/>
    </ligand>
</feature>
<feature type="binding site" evidence="11">
    <location>
        <position position="199"/>
    </location>
    <ligand>
        <name>Mn(2+)</name>
        <dbReference type="ChEBI" id="CHEBI:29035"/>
    </ligand>
</feature>
<keyword evidence="14" id="KW-1185">Reference proteome</keyword>